<protein>
    <recommendedName>
        <fullName evidence="3">Capsular associated protein</fullName>
    </recommendedName>
</protein>
<dbReference type="eggNOG" id="ENOG502RJAT">
    <property type="taxonomic scope" value="Eukaryota"/>
</dbReference>
<dbReference type="Pfam" id="PF11735">
    <property type="entry name" value="CAP59_mtransfer"/>
    <property type="match status" value="1"/>
</dbReference>
<dbReference type="InterPro" id="IPR021047">
    <property type="entry name" value="Mannosyltransferase_CMT1"/>
</dbReference>
<comment type="caution">
    <text evidence="1">The sequence shown here is derived from an EMBL/GenBank/DDBJ whole genome shotgun (WGS) entry which is preliminary data.</text>
</comment>
<dbReference type="EMBL" id="AACS02000009">
    <property type="protein sequence ID" value="EAU89457.2"/>
    <property type="molecule type" value="Genomic_DNA"/>
</dbReference>
<keyword evidence="2" id="KW-1185">Reference proteome</keyword>
<dbReference type="KEGG" id="cci:CC1G_07683"/>
<dbReference type="HOGENOM" id="CLU_040564_0_0_1"/>
<dbReference type="VEuPathDB" id="FungiDB:CC1G_07683"/>
<evidence type="ECO:0008006" key="3">
    <source>
        <dbReference type="Google" id="ProtNLM"/>
    </source>
</evidence>
<proteinExistence type="predicted"/>
<organism evidence="1 2">
    <name type="scientific">Coprinopsis cinerea (strain Okayama-7 / 130 / ATCC MYA-4618 / FGSC 9003)</name>
    <name type="common">Inky cap fungus</name>
    <name type="synonym">Hormographiella aspergillata</name>
    <dbReference type="NCBI Taxonomy" id="240176"/>
    <lineage>
        <taxon>Eukaryota</taxon>
        <taxon>Fungi</taxon>
        <taxon>Dikarya</taxon>
        <taxon>Basidiomycota</taxon>
        <taxon>Agaricomycotina</taxon>
        <taxon>Agaricomycetes</taxon>
        <taxon>Agaricomycetidae</taxon>
        <taxon>Agaricales</taxon>
        <taxon>Agaricineae</taxon>
        <taxon>Psathyrellaceae</taxon>
        <taxon>Coprinopsis</taxon>
    </lineage>
</organism>
<sequence>MLLGKDNVFVSITASPGKDNTLSILSTFDKQLNEMGIARKIVLGWQTHEQFVKNKPQDGDVGWVTTRKGNRRWRRIPYLVNVRNEALEPLMDPAVVNGTHSFDKILFINDIYFTAHQALELLHTRGGRYAAACGLDFYHDPTWIFYDSMVMRDSQGRRVVSSEYPYFGPGKSRDALLRGDPVPVQSCWNGMAAFDARPFLPPNSLRFRSIEDSLATNYVEASECCLIHVDNPETARQGVWVNPRVRVAYKEYAYNAVQEWPTLREEVKGLFIRAWSSFFSLPWPKAKVEKAYEKWTAENATRHEPGKFCLWDEMQVLSKNGWTLLL</sequence>
<accession>A8NC79</accession>
<dbReference type="Proteomes" id="UP000001861">
    <property type="component" value="Unassembled WGS sequence"/>
</dbReference>
<evidence type="ECO:0000313" key="2">
    <source>
        <dbReference type="Proteomes" id="UP000001861"/>
    </source>
</evidence>
<dbReference type="InParanoid" id="A8NC79"/>
<dbReference type="OrthoDB" id="262547at2759"/>
<dbReference type="RefSeq" id="XP_001832423.2">
    <property type="nucleotide sequence ID" value="XM_001832371.2"/>
</dbReference>
<gene>
    <name evidence="1" type="ORF">CC1G_07683</name>
</gene>
<dbReference type="PANTHER" id="PTHR34144">
    <property type="entry name" value="CHROMOSOME 8, WHOLE GENOME SHOTGUN SEQUENCE"/>
    <property type="match status" value="1"/>
</dbReference>
<name>A8NC79_COPC7</name>
<dbReference type="OMA" id="TENGWAH"/>
<dbReference type="STRING" id="240176.A8NC79"/>
<reference evidence="1 2" key="1">
    <citation type="journal article" date="2010" name="Proc. Natl. Acad. Sci. U.S.A.">
        <title>Insights into evolution of multicellular fungi from the assembled chromosomes of the mushroom Coprinopsis cinerea (Coprinus cinereus).</title>
        <authorList>
            <person name="Stajich J.E."/>
            <person name="Wilke S.K."/>
            <person name="Ahren D."/>
            <person name="Au C.H."/>
            <person name="Birren B.W."/>
            <person name="Borodovsky M."/>
            <person name="Burns C."/>
            <person name="Canback B."/>
            <person name="Casselton L.A."/>
            <person name="Cheng C.K."/>
            <person name="Deng J."/>
            <person name="Dietrich F.S."/>
            <person name="Fargo D.C."/>
            <person name="Farman M.L."/>
            <person name="Gathman A.C."/>
            <person name="Goldberg J."/>
            <person name="Guigo R."/>
            <person name="Hoegger P.J."/>
            <person name="Hooker J.B."/>
            <person name="Huggins A."/>
            <person name="James T.Y."/>
            <person name="Kamada T."/>
            <person name="Kilaru S."/>
            <person name="Kodira C."/>
            <person name="Kues U."/>
            <person name="Kupfer D."/>
            <person name="Kwan H.S."/>
            <person name="Lomsadze A."/>
            <person name="Li W."/>
            <person name="Lilly W.W."/>
            <person name="Ma L.J."/>
            <person name="Mackey A.J."/>
            <person name="Manning G."/>
            <person name="Martin F."/>
            <person name="Muraguchi H."/>
            <person name="Natvig D.O."/>
            <person name="Palmerini H."/>
            <person name="Ramesh M.A."/>
            <person name="Rehmeyer C.J."/>
            <person name="Roe B.A."/>
            <person name="Shenoy N."/>
            <person name="Stanke M."/>
            <person name="Ter-Hovhannisyan V."/>
            <person name="Tunlid A."/>
            <person name="Velagapudi R."/>
            <person name="Vision T.J."/>
            <person name="Zeng Q."/>
            <person name="Zolan M.E."/>
            <person name="Pukkila P.J."/>
        </authorList>
    </citation>
    <scope>NUCLEOTIDE SEQUENCE [LARGE SCALE GENOMIC DNA]</scope>
    <source>
        <strain evidence="2">Okayama-7 / 130 / ATCC MYA-4618 / FGSC 9003</strain>
    </source>
</reference>
<dbReference type="GeneID" id="6008908"/>
<evidence type="ECO:0000313" key="1">
    <source>
        <dbReference type="EMBL" id="EAU89457.2"/>
    </source>
</evidence>
<dbReference type="PANTHER" id="PTHR34144:SF7">
    <property type="entry name" value="EXPORT PROTEIN (CAP59), PUTATIVE (AFU_ORTHOLOGUE AFUA_7G05020)-RELATED"/>
    <property type="match status" value="1"/>
</dbReference>
<dbReference type="AlphaFoldDB" id="A8NC79"/>